<feature type="region of interest" description="Disordered" evidence="1">
    <location>
        <begin position="671"/>
        <end position="713"/>
    </location>
</feature>
<accession>E3KT86</accession>
<dbReference type="RefSeq" id="XP_003331930.1">
    <property type="nucleotide sequence ID" value="XM_003331882.1"/>
</dbReference>
<keyword evidence="3" id="KW-1185">Reference proteome</keyword>
<dbReference type="InParanoid" id="E3KT86"/>
<feature type="region of interest" description="Disordered" evidence="1">
    <location>
        <begin position="99"/>
        <end position="137"/>
    </location>
</feature>
<protein>
    <recommendedName>
        <fullName evidence="4">Calponin-homology (CH) domain-containing protein</fullName>
    </recommendedName>
</protein>
<dbReference type="PANTHER" id="PTHR38702">
    <property type="entry name" value="CALPONIN-HOMOLOGY (CH) DOMAIN-CONTAINING PROTEIN"/>
    <property type="match status" value="1"/>
</dbReference>
<feature type="region of interest" description="Disordered" evidence="1">
    <location>
        <begin position="183"/>
        <end position="209"/>
    </location>
</feature>
<dbReference type="OrthoDB" id="2534759at2759"/>
<dbReference type="VEuPathDB" id="FungiDB:PGTG_13882"/>
<feature type="compositionally biased region" description="Polar residues" evidence="1">
    <location>
        <begin position="183"/>
        <end position="199"/>
    </location>
</feature>
<feature type="compositionally biased region" description="Polar residues" evidence="1">
    <location>
        <begin position="23"/>
        <end position="36"/>
    </location>
</feature>
<dbReference type="OMA" id="HASMESH"/>
<dbReference type="PANTHER" id="PTHR38702:SF1">
    <property type="entry name" value="CALPONIN-HOMOLOGY (CH) DOMAIN-CONTAINING PROTEIN"/>
    <property type="match status" value="1"/>
</dbReference>
<sequence length="757" mass="83291">MANKLLPFPSTSPPAVSVVAEQAPSSSAMENQTSDPPQRLRMPYYTPVNPRQFSSSAAKRESVMALGSIAHLQHYFVRNGLATKNRSASHRNMILAVPGRDPNQLSEEDEEVLQNLPPEPAPPPPKPSQPQFPAGRALPNLTDLESARQEVMAHPANISNLGGDLQRRMSHLELSTAARPRISRSTFLGSSQRASSPSRNEPPALISRRSATGFDPFALFKKRAVSGPMMSYANSQTQTAKDDPLAILRKMSLEVLTCLKDIEHKFRIPGSATPMDNQEFSIFQSSDQHQRTSPPQQHSLAETKIVEQDEDNSEGSLILPSMSWEYRQDVSLEEVRKEALVVKEWLECVDGILEGMKIITGSRRKKSHLGVKNQPTNMKKKSGIVKDRNVFKKIINSSKFSTSNNAEMKVPDISLDDGTMTEDESYSEMEDEEDSEELLPDWARNDRFLIKSSRTDDQGNPIDGLENDPLGRLFSCLVSHLPHELLSHLVPPHGEFGSRIGFLDSLSDGTLLCLAYNTVLRKSQRPWGFIPVESIHNLVTLTGGKGSSGGGGSTSMVMSPEMGSERSLSKSSMGAIDEQESVDGEDRLRSPGSFGVHSRFPTHTGSDSSFSTPFSPSISGDSVASSSHTATQSNPNHLKVGLTFRRMENIKVWAAALKLRYLIKGEIPLPKTKTFDQSTPPNSQPHDPTSPPNPTIITATNTNNNSNTSHDSGSIVKFDPKMIAKKSDGWDLALVYMASKWLDSIKAEKREEVLFSK</sequence>
<evidence type="ECO:0000313" key="3">
    <source>
        <dbReference type="Proteomes" id="UP000008783"/>
    </source>
</evidence>
<name>E3KT86_PUCGT</name>
<dbReference type="Proteomes" id="UP000008783">
    <property type="component" value="Unassembled WGS sequence"/>
</dbReference>
<feature type="compositionally biased region" description="Low complexity" evidence="1">
    <location>
        <begin position="695"/>
        <end position="709"/>
    </location>
</feature>
<feature type="compositionally biased region" description="Gly residues" evidence="1">
    <location>
        <begin position="543"/>
        <end position="553"/>
    </location>
</feature>
<feature type="compositionally biased region" description="Low complexity" evidence="1">
    <location>
        <begin position="604"/>
        <end position="620"/>
    </location>
</feature>
<feature type="region of interest" description="Disordered" evidence="1">
    <location>
        <begin position="1"/>
        <end position="40"/>
    </location>
</feature>
<feature type="compositionally biased region" description="Pro residues" evidence="1">
    <location>
        <begin position="117"/>
        <end position="130"/>
    </location>
</feature>
<dbReference type="STRING" id="418459.E3KT86"/>
<feature type="region of interest" description="Disordered" evidence="1">
    <location>
        <begin position="543"/>
        <end position="635"/>
    </location>
</feature>
<feature type="region of interest" description="Disordered" evidence="1">
    <location>
        <begin position="410"/>
        <end position="437"/>
    </location>
</feature>
<evidence type="ECO:0000313" key="2">
    <source>
        <dbReference type="EMBL" id="EFP87511.1"/>
    </source>
</evidence>
<dbReference type="EMBL" id="DS178307">
    <property type="protein sequence ID" value="EFP87511.1"/>
    <property type="molecule type" value="Genomic_DNA"/>
</dbReference>
<evidence type="ECO:0000256" key="1">
    <source>
        <dbReference type="SAM" id="MobiDB-lite"/>
    </source>
</evidence>
<dbReference type="HOGENOM" id="CLU_013928_0_0_1"/>
<organism evidence="2 3">
    <name type="scientific">Puccinia graminis f. sp. tritici (strain CRL 75-36-700-3 / race SCCL)</name>
    <name type="common">Black stem rust fungus</name>
    <dbReference type="NCBI Taxonomy" id="418459"/>
    <lineage>
        <taxon>Eukaryota</taxon>
        <taxon>Fungi</taxon>
        <taxon>Dikarya</taxon>
        <taxon>Basidiomycota</taxon>
        <taxon>Pucciniomycotina</taxon>
        <taxon>Pucciniomycetes</taxon>
        <taxon>Pucciniales</taxon>
        <taxon>Pucciniaceae</taxon>
        <taxon>Puccinia</taxon>
    </lineage>
</organism>
<feature type="compositionally biased region" description="Polar residues" evidence="1">
    <location>
        <begin position="622"/>
        <end position="635"/>
    </location>
</feature>
<reference key="1">
    <citation type="submission" date="2007-01" db="EMBL/GenBank/DDBJ databases">
        <title>The Genome Sequence of Puccinia graminis f. sp. tritici Strain CRL 75-36-700-3.</title>
        <authorList>
            <consortium name="The Broad Institute Genome Sequencing Platform"/>
            <person name="Birren B."/>
            <person name="Lander E."/>
            <person name="Galagan J."/>
            <person name="Nusbaum C."/>
            <person name="Devon K."/>
            <person name="Cuomo C."/>
            <person name="Jaffe D."/>
            <person name="Butler J."/>
            <person name="Alvarez P."/>
            <person name="Gnerre S."/>
            <person name="Grabherr M."/>
            <person name="Mauceli E."/>
            <person name="Brockman W."/>
            <person name="Young S."/>
            <person name="LaButti K."/>
            <person name="Sykes S."/>
            <person name="DeCaprio D."/>
            <person name="Crawford M."/>
            <person name="Koehrsen M."/>
            <person name="Engels R."/>
            <person name="Montgomery P."/>
            <person name="Pearson M."/>
            <person name="Howarth C."/>
            <person name="Larson L."/>
            <person name="White J."/>
            <person name="Zeng Q."/>
            <person name="Kodira C."/>
            <person name="Yandava C."/>
            <person name="Alvarado L."/>
            <person name="O'Leary S."/>
            <person name="Szabo L."/>
            <person name="Dean R."/>
            <person name="Schein J."/>
        </authorList>
    </citation>
    <scope>NUCLEOTIDE SEQUENCE</scope>
    <source>
        <strain>CRL 75-36-700-3</strain>
    </source>
</reference>
<dbReference type="KEGG" id="pgr:PGTG_13882"/>
<dbReference type="AlphaFoldDB" id="E3KT86"/>
<feature type="compositionally biased region" description="Polar residues" evidence="1">
    <location>
        <begin position="675"/>
        <end position="687"/>
    </location>
</feature>
<reference evidence="3" key="2">
    <citation type="journal article" date="2011" name="Proc. Natl. Acad. Sci. U.S.A.">
        <title>Obligate biotrophy features unraveled by the genomic analysis of rust fungi.</title>
        <authorList>
            <person name="Duplessis S."/>
            <person name="Cuomo C.A."/>
            <person name="Lin Y.-C."/>
            <person name="Aerts A."/>
            <person name="Tisserant E."/>
            <person name="Veneault-Fourrey C."/>
            <person name="Joly D.L."/>
            <person name="Hacquard S."/>
            <person name="Amselem J."/>
            <person name="Cantarel B.L."/>
            <person name="Chiu R."/>
            <person name="Coutinho P.M."/>
            <person name="Feau N."/>
            <person name="Field M."/>
            <person name="Frey P."/>
            <person name="Gelhaye E."/>
            <person name="Goldberg J."/>
            <person name="Grabherr M.G."/>
            <person name="Kodira C.D."/>
            <person name="Kohler A."/>
            <person name="Kuees U."/>
            <person name="Lindquist E.A."/>
            <person name="Lucas S.M."/>
            <person name="Mago R."/>
            <person name="Mauceli E."/>
            <person name="Morin E."/>
            <person name="Murat C."/>
            <person name="Pangilinan J.L."/>
            <person name="Park R."/>
            <person name="Pearson M."/>
            <person name="Quesneville H."/>
            <person name="Rouhier N."/>
            <person name="Sakthikumar S."/>
            <person name="Salamov A.A."/>
            <person name="Schmutz J."/>
            <person name="Selles B."/>
            <person name="Shapiro H."/>
            <person name="Tanguay P."/>
            <person name="Tuskan G.A."/>
            <person name="Henrissat B."/>
            <person name="Van de Peer Y."/>
            <person name="Rouze P."/>
            <person name="Ellis J.G."/>
            <person name="Dodds P.N."/>
            <person name="Schein J.E."/>
            <person name="Zhong S."/>
            <person name="Hamelin R.C."/>
            <person name="Grigoriev I.V."/>
            <person name="Szabo L.J."/>
            <person name="Martin F."/>
        </authorList>
    </citation>
    <scope>NUCLEOTIDE SEQUENCE [LARGE SCALE GENOMIC DNA]</scope>
    <source>
        <strain evidence="3">CRL 75-36-700-3 / race SCCL</strain>
    </source>
</reference>
<gene>
    <name evidence="2" type="ORF">PGTG_13882</name>
</gene>
<proteinExistence type="predicted"/>
<feature type="compositionally biased region" description="Acidic residues" evidence="1">
    <location>
        <begin position="419"/>
        <end position="437"/>
    </location>
</feature>
<evidence type="ECO:0008006" key="4">
    <source>
        <dbReference type="Google" id="ProtNLM"/>
    </source>
</evidence>
<dbReference type="GeneID" id="10538410"/>